<dbReference type="Gene3D" id="3.40.710.10">
    <property type="entry name" value="DD-peptidase/beta-lactamase superfamily"/>
    <property type="match status" value="1"/>
</dbReference>
<dbReference type="OrthoDB" id="9789078at2"/>
<comment type="caution">
    <text evidence="7">The sequence shown here is derived from an EMBL/GenBank/DDBJ whole genome shotgun (WGS) entry which is preliminary data.</text>
</comment>
<dbReference type="AlphaFoldDB" id="A0A0W0XKW3"/>
<dbReference type="PATRIC" id="fig|45073.5.peg.2871"/>
<dbReference type="PANTHER" id="PTHR30627">
    <property type="entry name" value="PEPTIDOGLYCAN D,D-TRANSPEPTIDASE"/>
    <property type="match status" value="1"/>
</dbReference>
<dbReference type="GO" id="GO:0008658">
    <property type="term" value="F:penicillin binding"/>
    <property type="evidence" value="ECO:0007669"/>
    <property type="project" value="InterPro"/>
</dbReference>
<dbReference type="Pfam" id="PF00905">
    <property type="entry name" value="Transpeptidase"/>
    <property type="match status" value="1"/>
</dbReference>
<dbReference type="InterPro" id="IPR050515">
    <property type="entry name" value="Beta-lactam/transpept"/>
</dbReference>
<dbReference type="InterPro" id="IPR012338">
    <property type="entry name" value="Beta-lactam/transpept-like"/>
</dbReference>
<feature type="transmembrane region" description="Helical" evidence="4">
    <location>
        <begin position="101"/>
        <end position="121"/>
    </location>
</feature>
<dbReference type="RefSeq" id="WP_058508762.1">
    <property type="nucleotide sequence ID" value="NZ_CAAAIK010000004.1"/>
</dbReference>
<dbReference type="PANTHER" id="PTHR30627:SF1">
    <property type="entry name" value="PEPTIDOGLYCAN D,D-TRANSPEPTIDASE FTSI"/>
    <property type="match status" value="1"/>
</dbReference>
<evidence type="ECO:0000259" key="6">
    <source>
        <dbReference type="Pfam" id="PF05569"/>
    </source>
</evidence>
<evidence type="ECO:0000313" key="7">
    <source>
        <dbReference type="EMBL" id="KTD45227.1"/>
    </source>
</evidence>
<sequence length="640" mass="70125">MLFLEIVLSIHCLILLSSWFIRLPWLTEQPSLKLKLTRLLLASCVISPLIIQSIPSTPNIKLPKLVSLDSLQHYIKRPVVSNDLTQSALDSPIPKVSELSYLKLFLLLFSLFISIRTYWVYADWTRLRSLLSEAIPYRSAGRLRVKVSDQCHIPFSVNLFGKAYIVLPVSLLSTPKYAKIAIAHEGQHHRNGDCVWAYIVEVLRIIFFANPGMAQWQRILSDLQECACDEKVVNRRNILALDYGRCLFHVVQNLSCNSMQSIPAFACTVGMALSKENKDSAFIIRRISMLNQYSGNRPRKMLSGTAIAVFSILLPLCVAYSATGTLSAAQIKEMDLSALDQRIQAIAEKEVSKAINQYHAKSAVVAIADARTGNLIAFAELSQSKGYPSWKSRLFSPGSTIKPFIAAAAMDSGKSSENQVYDCSSPYSVNGKTFRDSDPGITTASLSEALAKSINVCLIKVTEQTGAPIIKEKLSQFGFDMKTGWQSGQNESLQLAETAVGENIPVTIGSLTQSYAILANKGHLFSPARPAVISEQTASSITHMLENVVKKGTGKLADIPDIEVAGKTGTLLENPQDPQGLKLALFAGYIPANAPRYVITVIVEEGHFTKNGEVLSNGGELAAPVFREIAIESMNVSATR</sequence>
<feature type="transmembrane region" description="Helical" evidence="4">
    <location>
        <begin position="301"/>
        <end position="322"/>
    </location>
</feature>
<proteinExistence type="inferred from homology"/>
<comment type="similarity">
    <text evidence="2">Belongs to the peptidase M56 family.</text>
</comment>
<dbReference type="GO" id="GO:0071555">
    <property type="term" value="P:cell wall organization"/>
    <property type="evidence" value="ECO:0007669"/>
    <property type="project" value="TreeGrafter"/>
</dbReference>
<feature type="transmembrane region" description="Helical" evidence="4">
    <location>
        <begin position="6"/>
        <end position="25"/>
    </location>
</feature>
<feature type="domain" description="Penicillin-binding protein transpeptidase" evidence="5">
    <location>
        <begin position="365"/>
        <end position="629"/>
    </location>
</feature>
<organism evidence="7 8">
    <name type="scientific">Legionella quinlivanii</name>
    <dbReference type="NCBI Taxonomy" id="45073"/>
    <lineage>
        <taxon>Bacteria</taxon>
        <taxon>Pseudomonadati</taxon>
        <taxon>Pseudomonadota</taxon>
        <taxon>Gammaproteobacteria</taxon>
        <taxon>Legionellales</taxon>
        <taxon>Legionellaceae</taxon>
        <taxon>Legionella</taxon>
    </lineage>
</organism>
<evidence type="ECO:0000313" key="8">
    <source>
        <dbReference type="Proteomes" id="UP000054618"/>
    </source>
</evidence>
<keyword evidence="8" id="KW-1185">Reference proteome</keyword>
<evidence type="ECO:0000256" key="4">
    <source>
        <dbReference type="SAM" id="Phobius"/>
    </source>
</evidence>
<dbReference type="SUPFAM" id="SSF56601">
    <property type="entry name" value="beta-lactamase/transpeptidase-like"/>
    <property type="match status" value="1"/>
</dbReference>
<keyword evidence="7" id="KW-0132">Cell division</keyword>
<keyword evidence="3 4" id="KW-0472">Membrane</keyword>
<feature type="domain" description="Peptidase M56" evidence="6">
    <location>
        <begin position="97"/>
        <end position="255"/>
    </location>
</feature>
<keyword evidence="7" id="KW-0131">Cell cycle</keyword>
<evidence type="ECO:0000256" key="3">
    <source>
        <dbReference type="ARBA" id="ARBA00023136"/>
    </source>
</evidence>
<comment type="subcellular location">
    <subcellularLocation>
        <location evidence="1">Membrane</location>
    </subcellularLocation>
</comment>
<dbReference type="GO" id="GO:0005886">
    <property type="term" value="C:plasma membrane"/>
    <property type="evidence" value="ECO:0007669"/>
    <property type="project" value="TreeGrafter"/>
</dbReference>
<feature type="transmembrane region" description="Helical" evidence="4">
    <location>
        <begin position="37"/>
        <end position="55"/>
    </location>
</feature>
<dbReference type="InterPro" id="IPR001460">
    <property type="entry name" value="PCN-bd_Tpept"/>
</dbReference>
<dbReference type="STRING" id="45073.Lqui_2698"/>
<reference evidence="7 8" key="1">
    <citation type="submission" date="2015-11" db="EMBL/GenBank/DDBJ databases">
        <title>Genomic analysis of 38 Legionella species identifies large and diverse effector repertoires.</title>
        <authorList>
            <person name="Burstein D."/>
            <person name="Amaro F."/>
            <person name="Zusman T."/>
            <person name="Lifshitz Z."/>
            <person name="Cohen O."/>
            <person name="Gilbert J.A."/>
            <person name="Pupko T."/>
            <person name="Shuman H.A."/>
            <person name="Segal G."/>
        </authorList>
    </citation>
    <scope>NUCLEOTIDE SEQUENCE [LARGE SCALE GENOMIC DNA]</scope>
    <source>
        <strain evidence="7 8">CDC#1442-AUS-E</strain>
    </source>
</reference>
<dbReference type="CDD" id="cd07341">
    <property type="entry name" value="M56_BlaR1_MecR1_like"/>
    <property type="match status" value="1"/>
</dbReference>
<protein>
    <submittedName>
        <fullName evidence="7">Cell division protein FtsI/penicillin-binding protein 2</fullName>
    </submittedName>
</protein>
<dbReference type="InterPro" id="IPR008756">
    <property type="entry name" value="Peptidase_M56"/>
</dbReference>
<keyword evidence="4" id="KW-0812">Transmembrane</keyword>
<dbReference type="GO" id="GO:0051301">
    <property type="term" value="P:cell division"/>
    <property type="evidence" value="ECO:0007669"/>
    <property type="project" value="UniProtKB-KW"/>
</dbReference>
<evidence type="ECO:0000256" key="2">
    <source>
        <dbReference type="ARBA" id="ARBA00011075"/>
    </source>
</evidence>
<evidence type="ECO:0000256" key="1">
    <source>
        <dbReference type="ARBA" id="ARBA00004370"/>
    </source>
</evidence>
<name>A0A0W0XKW3_9GAMM</name>
<dbReference type="Proteomes" id="UP000054618">
    <property type="component" value="Unassembled WGS sequence"/>
</dbReference>
<dbReference type="EMBL" id="LNYS01000025">
    <property type="protein sequence ID" value="KTD45227.1"/>
    <property type="molecule type" value="Genomic_DNA"/>
</dbReference>
<evidence type="ECO:0000259" key="5">
    <source>
        <dbReference type="Pfam" id="PF00905"/>
    </source>
</evidence>
<accession>A0A0W0XKW3</accession>
<keyword evidence="4" id="KW-1133">Transmembrane helix</keyword>
<dbReference type="Pfam" id="PF05569">
    <property type="entry name" value="Peptidase_M56"/>
    <property type="match status" value="1"/>
</dbReference>
<gene>
    <name evidence="7" type="ORF">Lqui_2698</name>
</gene>